<keyword evidence="2" id="KW-1185">Reference proteome</keyword>
<accession>A0A8T0GGP8</accession>
<protein>
    <submittedName>
        <fullName evidence="1">Uncharacterized protein</fullName>
    </submittedName>
</protein>
<name>A0A8T0GGP8_CERPU</name>
<dbReference type="EMBL" id="CM026432">
    <property type="protein sequence ID" value="KAG0557339.1"/>
    <property type="molecule type" value="Genomic_DNA"/>
</dbReference>
<dbReference type="GO" id="GO:0006284">
    <property type="term" value="P:base-excision repair"/>
    <property type="evidence" value="ECO:0007669"/>
    <property type="project" value="TreeGrafter"/>
</dbReference>
<evidence type="ECO:0000313" key="1">
    <source>
        <dbReference type="EMBL" id="KAG0557339.1"/>
    </source>
</evidence>
<sequence length="91" mass="9664">MGSAGGRLELHWFFVDCFTVPASYDGNGRNFTATSPTGRFADGAAAIDGLFVSHIEVQGKNIFYVSCSEEFCLGLSSLLMISFASGWGLGV</sequence>
<dbReference type="GO" id="GO:0003906">
    <property type="term" value="F:DNA-(apurinic or apyrimidinic site) endonuclease activity"/>
    <property type="evidence" value="ECO:0007669"/>
    <property type="project" value="TreeGrafter"/>
</dbReference>
<dbReference type="AlphaFoldDB" id="A0A8T0GGP8"/>
<evidence type="ECO:0000313" key="2">
    <source>
        <dbReference type="Proteomes" id="UP000822688"/>
    </source>
</evidence>
<dbReference type="PANTHER" id="PTHR42697:SF1">
    <property type="entry name" value="ENDONUCLEASE 8"/>
    <property type="match status" value="1"/>
</dbReference>
<proteinExistence type="predicted"/>
<dbReference type="PANTHER" id="PTHR42697">
    <property type="entry name" value="ENDONUCLEASE 8"/>
    <property type="match status" value="1"/>
</dbReference>
<reference evidence="1 2" key="1">
    <citation type="submission" date="2020-06" db="EMBL/GenBank/DDBJ databases">
        <title>WGS assembly of Ceratodon purpureus strain R40.</title>
        <authorList>
            <person name="Carey S.B."/>
            <person name="Jenkins J."/>
            <person name="Shu S."/>
            <person name="Lovell J.T."/>
            <person name="Sreedasyam A."/>
            <person name="Maumus F."/>
            <person name="Tiley G.P."/>
            <person name="Fernandez-Pozo N."/>
            <person name="Barry K."/>
            <person name="Chen C."/>
            <person name="Wang M."/>
            <person name="Lipzen A."/>
            <person name="Daum C."/>
            <person name="Saski C.A."/>
            <person name="Payton A.C."/>
            <person name="Mcbreen J.C."/>
            <person name="Conrad R.E."/>
            <person name="Kollar L.M."/>
            <person name="Olsson S."/>
            <person name="Huttunen S."/>
            <person name="Landis J.B."/>
            <person name="Wickett N.J."/>
            <person name="Johnson M.G."/>
            <person name="Rensing S.A."/>
            <person name="Grimwood J."/>
            <person name="Schmutz J."/>
            <person name="Mcdaniel S.F."/>
        </authorList>
    </citation>
    <scope>NUCLEOTIDE SEQUENCE [LARGE SCALE GENOMIC DNA]</scope>
    <source>
        <strain evidence="1 2">R40</strain>
    </source>
</reference>
<dbReference type="GO" id="GO:0000703">
    <property type="term" value="F:oxidized pyrimidine nucleobase lesion DNA N-glycosylase activity"/>
    <property type="evidence" value="ECO:0007669"/>
    <property type="project" value="TreeGrafter"/>
</dbReference>
<gene>
    <name evidence="1" type="ORF">KC19_11G121600</name>
</gene>
<comment type="caution">
    <text evidence="1">The sequence shown here is derived from an EMBL/GenBank/DDBJ whole genome shotgun (WGS) entry which is preliminary data.</text>
</comment>
<dbReference type="Proteomes" id="UP000822688">
    <property type="component" value="Chromosome 11"/>
</dbReference>
<organism evidence="1 2">
    <name type="scientific">Ceratodon purpureus</name>
    <name type="common">Fire moss</name>
    <name type="synonym">Dicranum purpureum</name>
    <dbReference type="NCBI Taxonomy" id="3225"/>
    <lineage>
        <taxon>Eukaryota</taxon>
        <taxon>Viridiplantae</taxon>
        <taxon>Streptophyta</taxon>
        <taxon>Embryophyta</taxon>
        <taxon>Bryophyta</taxon>
        <taxon>Bryophytina</taxon>
        <taxon>Bryopsida</taxon>
        <taxon>Dicranidae</taxon>
        <taxon>Pseudoditrichales</taxon>
        <taxon>Ditrichaceae</taxon>
        <taxon>Ceratodon</taxon>
    </lineage>
</organism>